<evidence type="ECO:0000313" key="2">
    <source>
        <dbReference type="EMBL" id="GGA72865.1"/>
    </source>
</evidence>
<organism evidence="2 3">
    <name type="scientific">Neiella marina</name>
    <dbReference type="NCBI Taxonomy" id="508461"/>
    <lineage>
        <taxon>Bacteria</taxon>
        <taxon>Pseudomonadati</taxon>
        <taxon>Pseudomonadota</taxon>
        <taxon>Gammaproteobacteria</taxon>
        <taxon>Alteromonadales</taxon>
        <taxon>Echinimonadaceae</taxon>
        <taxon>Neiella</taxon>
    </lineage>
</organism>
<dbReference type="PANTHER" id="PTHR41521">
    <property type="match status" value="1"/>
</dbReference>
<accession>A0A8J2U430</accession>
<sequence>MSAYVIVDIEVQNADKYQHYLQQITPTVAACGGRYLARGADVQVLSGDWQPNRVVIMEFADRASAEHWATCREYAPIHALRNRYANANMVIIDGQIDVKPEANP</sequence>
<dbReference type="Proteomes" id="UP000619743">
    <property type="component" value="Unassembled WGS sequence"/>
</dbReference>
<gene>
    <name evidence="2" type="ORF">GCM10011369_13260</name>
</gene>
<dbReference type="AlphaFoldDB" id="A0A8J2U430"/>
<dbReference type="RefSeq" id="WP_087505309.1">
    <property type="nucleotide sequence ID" value="NZ_BMDX01000005.1"/>
</dbReference>
<dbReference type="Pfam" id="PF07045">
    <property type="entry name" value="DUF1330"/>
    <property type="match status" value="1"/>
</dbReference>
<reference evidence="3" key="1">
    <citation type="journal article" date="2019" name="Int. J. Syst. Evol. Microbiol.">
        <title>The Global Catalogue of Microorganisms (GCM) 10K type strain sequencing project: providing services to taxonomists for standard genome sequencing and annotation.</title>
        <authorList>
            <consortium name="The Broad Institute Genomics Platform"/>
            <consortium name="The Broad Institute Genome Sequencing Center for Infectious Disease"/>
            <person name="Wu L."/>
            <person name="Ma J."/>
        </authorList>
    </citation>
    <scope>NUCLEOTIDE SEQUENCE [LARGE SCALE GENOMIC DNA]</scope>
    <source>
        <strain evidence="3">CGMCC 1.10130</strain>
    </source>
</reference>
<feature type="domain" description="DUF1330" evidence="1">
    <location>
        <begin position="2"/>
        <end position="94"/>
    </location>
</feature>
<evidence type="ECO:0000259" key="1">
    <source>
        <dbReference type="Pfam" id="PF07045"/>
    </source>
</evidence>
<dbReference type="OrthoDB" id="9806380at2"/>
<dbReference type="InterPro" id="IPR010753">
    <property type="entry name" value="DUF1330"/>
</dbReference>
<dbReference type="PANTHER" id="PTHR41521:SF4">
    <property type="entry name" value="BLR0684 PROTEIN"/>
    <property type="match status" value="1"/>
</dbReference>
<dbReference type="EMBL" id="BMDX01000005">
    <property type="protein sequence ID" value="GGA72865.1"/>
    <property type="molecule type" value="Genomic_DNA"/>
</dbReference>
<dbReference type="SUPFAM" id="SSF54909">
    <property type="entry name" value="Dimeric alpha+beta barrel"/>
    <property type="match status" value="1"/>
</dbReference>
<evidence type="ECO:0000313" key="3">
    <source>
        <dbReference type="Proteomes" id="UP000619743"/>
    </source>
</evidence>
<name>A0A8J2U430_9GAMM</name>
<proteinExistence type="predicted"/>
<protein>
    <recommendedName>
        <fullName evidence="1">DUF1330 domain-containing protein</fullName>
    </recommendedName>
</protein>
<dbReference type="Gene3D" id="3.30.70.100">
    <property type="match status" value="1"/>
</dbReference>
<dbReference type="InterPro" id="IPR011008">
    <property type="entry name" value="Dimeric_a/b-barrel"/>
</dbReference>
<comment type="caution">
    <text evidence="2">The sequence shown here is derived from an EMBL/GenBank/DDBJ whole genome shotgun (WGS) entry which is preliminary data.</text>
</comment>
<keyword evidence="3" id="KW-1185">Reference proteome</keyword>